<gene>
    <name evidence="1" type="ORF">GCM10010911_23100</name>
</gene>
<proteinExistence type="predicted"/>
<reference evidence="1" key="1">
    <citation type="journal article" date="2014" name="Int. J. Syst. Evol. Microbiol.">
        <title>Complete genome sequence of Corynebacterium casei LMG S-19264T (=DSM 44701T), isolated from a smear-ripened cheese.</title>
        <authorList>
            <consortium name="US DOE Joint Genome Institute (JGI-PGF)"/>
            <person name="Walter F."/>
            <person name="Albersmeier A."/>
            <person name="Kalinowski J."/>
            <person name="Ruckert C."/>
        </authorList>
    </citation>
    <scope>NUCLEOTIDE SEQUENCE</scope>
    <source>
        <strain evidence="1">CGMCC 1.15178</strain>
    </source>
</reference>
<evidence type="ECO:0000313" key="1">
    <source>
        <dbReference type="EMBL" id="GGD64691.1"/>
    </source>
</evidence>
<protein>
    <submittedName>
        <fullName evidence="1">Uncharacterized protein</fullName>
    </submittedName>
</protein>
<comment type="caution">
    <text evidence="1">The sequence shown here is derived from an EMBL/GenBank/DDBJ whole genome shotgun (WGS) entry which is preliminary data.</text>
</comment>
<evidence type="ECO:0000313" key="2">
    <source>
        <dbReference type="Proteomes" id="UP000612456"/>
    </source>
</evidence>
<organism evidence="1 2">
    <name type="scientific">Paenibacillus nasutitermitis</name>
    <dbReference type="NCBI Taxonomy" id="1652958"/>
    <lineage>
        <taxon>Bacteria</taxon>
        <taxon>Bacillati</taxon>
        <taxon>Bacillota</taxon>
        <taxon>Bacilli</taxon>
        <taxon>Bacillales</taxon>
        <taxon>Paenibacillaceae</taxon>
        <taxon>Paenibacillus</taxon>
    </lineage>
</organism>
<sequence length="62" mass="6935">MEKHIREVITQNLSNAYEASFRLVEPIKVPPGTASQKLGTCLRSEFCARGEAYQGSNHTKLK</sequence>
<accession>A0A916YWL6</accession>
<name>A0A916YWL6_9BACL</name>
<dbReference type="EMBL" id="BMHP01000002">
    <property type="protein sequence ID" value="GGD64691.1"/>
    <property type="molecule type" value="Genomic_DNA"/>
</dbReference>
<reference evidence="1" key="2">
    <citation type="submission" date="2020-09" db="EMBL/GenBank/DDBJ databases">
        <authorList>
            <person name="Sun Q."/>
            <person name="Zhou Y."/>
        </authorList>
    </citation>
    <scope>NUCLEOTIDE SEQUENCE</scope>
    <source>
        <strain evidence="1">CGMCC 1.15178</strain>
    </source>
</reference>
<dbReference type="AlphaFoldDB" id="A0A916YWL6"/>
<dbReference type="Proteomes" id="UP000612456">
    <property type="component" value="Unassembled WGS sequence"/>
</dbReference>
<keyword evidence="2" id="KW-1185">Reference proteome</keyword>